<feature type="compositionally biased region" description="Polar residues" evidence="7">
    <location>
        <begin position="227"/>
        <end position="247"/>
    </location>
</feature>
<dbReference type="PANTHER" id="PTHR47659:SF7">
    <property type="entry name" value="FUNGAL TRANSCRIPTIONAL REGULATORY PROTEIN, N-TERMINAL DOMAIN-CONTAINING PROTEIN"/>
    <property type="match status" value="1"/>
</dbReference>
<keyword evidence="10" id="KW-1185">Reference proteome</keyword>
<feature type="region of interest" description="Disordered" evidence="7">
    <location>
        <begin position="61"/>
        <end position="87"/>
    </location>
</feature>
<feature type="compositionally biased region" description="Low complexity" evidence="7">
    <location>
        <begin position="181"/>
        <end position="199"/>
    </location>
</feature>
<dbReference type="SMART" id="SM00066">
    <property type="entry name" value="GAL4"/>
    <property type="match status" value="1"/>
</dbReference>
<evidence type="ECO:0000313" key="9">
    <source>
        <dbReference type="EMBL" id="KIL58813.1"/>
    </source>
</evidence>
<name>A0A0C2WR90_AMAMK</name>
<dbReference type="OrthoDB" id="5575144at2759"/>
<feature type="domain" description="Zn(2)-C6 fungal-type" evidence="8">
    <location>
        <begin position="33"/>
        <end position="64"/>
    </location>
</feature>
<organism evidence="9 10">
    <name type="scientific">Amanita muscaria (strain Koide BX008)</name>
    <dbReference type="NCBI Taxonomy" id="946122"/>
    <lineage>
        <taxon>Eukaryota</taxon>
        <taxon>Fungi</taxon>
        <taxon>Dikarya</taxon>
        <taxon>Basidiomycota</taxon>
        <taxon>Agaricomycotina</taxon>
        <taxon>Agaricomycetes</taxon>
        <taxon>Agaricomycetidae</taxon>
        <taxon>Agaricales</taxon>
        <taxon>Pluteineae</taxon>
        <taxon>Amanitaceae</taxon>
        <taxon>Amanita</taxon>
    </lineage>
</organism>
<evidence type="ECO:0000256" key="2">
    <source>
        <dbReference type="ARBA" id="ARBA00022833"/>
    </source>
</evidence>
<dbReference type="GO" id="GO:0003677">
    <property type="term" value="F:DNA binding"/>
    <property type="evidence" value="ECO:0007669"/>
    <property type="project" value="UniProtKB-KW"/>
</dbReference>
<keyword evidence="4" id="KW-0238">DNA-binding</keyword>
<feature type="region of interest" description="Disordered" evidence="7">
    <location>
        <begin position="175"/>
        <end position="247"/>
    </location>
</feature>
<accession>A0A0C2WR90</accession>
<keyword evidence="5" id="KW-0804">Transcription</keyword>
<evidence type="ECO:0000256" key="1">
    <source>
        <dbReference type="ARBA" id="ARBA00022723"/>
    </source>
</evidence>
<dbReference type="AlphaFoldDB" id="A0A0C2WR90"/>
<keyword evidence="1" id="KW-0479">Metal-binding</keyword>
<evidence type="ECO:0000256" key="7">
    <source>
        <dbReference type="SAM" id="MobiDB-lite"/>
    </source>
</evidence>
<feature type="compositionally biased region" description="Basic residues" evidence="7">
    <location>
        <begin position="68"/>
        <end position="83"/>
    </location>
</feature>
<keyword evidence="6" id="KW-0539">Nucleus</keyword>
<dbReference type="PANTHER" id="PTHR47659">
    <property type="entry name" value="ZN(II)2CYS6 TRANSCRIPTION FACTOR (EUROFUNG)-RELATED"/>
    <property type="match status" value="1"/>
</dbReference>
<evidence type="ECO:0000256" key="4">
    <source>
        <dbReference type="ARBA" id="ARBA00023125"/>
    </source>
</evidence>
<dbReference type="EMBL" id="KN818329">
    <property type="protein sequence ID" value="KIL58813.1"/>
    <property type="molecule type" value="Genomic_DNA"/>
</dbReference>
<dbReference type="PROSITE" id="PS50048">
    <property type="entry name" value="ZN2_CY6_FUNGAL_2"/>
    <property type="match status" value="1"/>
</dbReference>
<dbReference type="Proteomes" id="UP000054549">
    <property type="component" value="Unassembled WGS sequence"/>
</dbReference>
<reference evidence="9 10" key="1">
    <citation type="submission" date="2014-04" db="EMBL/GenBank/DDBJ databases">
        <title>Evolutionary Origins and Diversification of the Mycorrhizal Mutualists.</title>
        <authorList>
            <consortium name="DOE Joint Genome Institute"/>
            <consortium name="Mycorrhizal Genomics Consortium"/>
            <person name="Kohler A."/>
            <person name="Kuo A."/>
            <person name="Nagy L.G."/>
            <person name="Floudas D."/>
            <person name="Copeland A."/>
            <person name="Barry K.W."/>
            <person name="Cichocki N."/>
            <person name="Veneault-Fourrey C."/>
            <person name="LaButti K."/>
            <person name="Lindquist E.A."/>
            <person name="Lipzen A."/>
            <person name="Lundell T."/>
            <person name="Morin E."/>
            <person name="Murat C."/>
            <person name="Riley R."/>
            <person name="Ohm R."/>
            <person name="Sun H."/>
            <person name="Tunlid A."/>
            <person name="Henrissat B."/>
            <person name="Grigoriev I.V."/>
            <person name="Hibbett D.S."/>
            <person name="Martin F."/>
        </authorList>
    </citation>
    <scope>NUCLEOTIDE SEQUENCE [LARGE SCALE GENOMIC DNA]</scope>
    <source>
        <strain evidence="9 10">Koide BX008</strain>
    </source>
</reference>
<evidence type="ECO:0000256" key="3">
    <source>
        <dbReference type="ARBA" id="ARBA00023015"/>
    </source>
</evidence>
<dbReference type="HOGENOM" id="CLU_956360_0_0_1"/>
<evidence type="ECO:0000259" key="8">
    <source>
        <dbReference type="PROSITE" id="PS50048"/>
    </source>
</evidence>
<dbReference type="GO" id="GO:0008270">
    <property type="term" value="F:zinc ion binding"/>
    <property type="evidence" value="ECO:0007669"/>
    <property type="project" value="InterPro"/>
</dbReference>
<dbReference type="STRING" id="946122.A0A0C2WR90"/>
<evidence type="ECO:0000256" key="6">
    <source>
        <dbReference type="ARBA" id="ARBA00023242"/>
    </source>
</evidence>
<dbReference type="InParanoid" id="A0A0C2WR90"/>
<evidence type="ECO:0000256" key="5">
    <source>
        <dbReference type="ARBA" id="ARBA00023163"/>
    </source>
</evidence>
<protein>
    <recommendedName>
        <fullName evidence="8">Zn(2)-C6 fungal-type domain-containing protein</fullName>
    </recommendedName>
</protein>
<dbReference type="InterPro" id="IPR050335">
    <property type="entry name" value="ERT1_acuK_gluconeogen_tf"/>
</dbReference>
<evidence type="ECO:0000313" key="10">
    <source>
        <dbReference type="Proteomes" id="UP000054549"/>
    </source>
</evidence>
<proteinExistence type="predicted"/>
<dbReference type="InterPro" id="IPR001138">
    <property type="entry name" value="Zn2Cys6_DnaBD"/>
</dbReference>
<gene>
    <name evidence="9" type="ORF">M378DRAFT_170182</name>
</gene>
<keyword evidence="2" id="KW-0862">Zinc</keyword>
<dbReference type="GO" id="GO:0000981">
    <property type="term" value="F:DNA-binding transcription factor activity, RNA polymerase II-specific"/>
    <property type="evidence" value="ECO:0007669"/>
    <property type="project" value="InterPro"/>
</dbReference>
<dbReference type="CDD" id="cd00067">
    <property type="entry name" value="GAL4"/>
    <property type="match status" value="1"/>
</dbReference>
<keyword evidence="3" id="KW-0805">Transcription regulation</keyword>
<sequence length="291" mass="31091">MVYAFPPPQSQGSFTTPIPPALAKPKRKQVKMACTNCAAACKRCDEGRPCERCQKYGIGDSCRDGQRKERKKGIKRGAYKRKDKKSDGEWTALQAAAANANANAPIPVARFSSPEGIYPASVTFLPHTTHEIPSGQEGSVPANGLPPIMPYIYAYSPYPPPYGHPALYPGMPSWAPQHLGQPQTPQLVQPQQTVQQPQQSASRALDASTSSGEIPSPGPKKKVEGSSPVNGNGQTENAASDATSSVLSGTVTFKQRSCMAGEECWMGSDCEACSLDPFAPFPSISHSPPYL</sequence>
<feature type="region of interest" description="Disordered" evidence="7">
    <location>
        <begin position="1"/>
        <end position="20"/>
    </location>
</feature>